<dbReference type="EMBL" id="QQOH01000001">
    <property type="protein sequence ID" value="RDE24326.1"/>
    <property type="molecule type" value="Genomic_DNA"/>
</dbReference>
<dbReference type="Proteomes" id="UP000253769">
    <property type="component" value="Unassembled WGS sequence"/>
</dbReference>
<evidence type="ECO:0000256" key="2">
    <source>
        <dbReference type="ARBA" id="ARBA00022840"/>
    </source>
</evidence>
<sequence length="392" mass="44502">MGDLYARYRALSRQQQFDTDPAQLACLEPLQALIDSIERPPRRLSFRSRHSQSAALQGIWLYGPVGRGKTLLMDLFCQQLPAHRSQRLHFHHFMRRVHQQLTALSGQPDPLVRIAEQISADIDILCFDEFFVSDIGDAMLLGRLMAQLFQRGTVLVATSNQHPDQLYADGLQRQRFVPAIDLLKQHCRIIHLDGGLDHRRRQLNHADLFLLNPDRSRLQLRFEQLAGPALVQGQPIALEGRSVSCEQYNDHAAWFDFDALCEGPRSANDYMALAERFGIILLSGIPDLKGSSDANWVVQGTEDMPASATNRRRFLGSNDDRTRRFIALIDELYDQSVLLLAAAEVTIGQLYPSGALSEPFERTRSRLIEMQSEAYRQRCIEHCRRGSTNVQG</sequence>
<keyword evidence="2" id="KW-0067">ATP-binding</keyword>
<evidence type="ECO:0000256" key="1">
    <source>
        <dbReference type="ARBA" id="ARBA00022741"/>
    </source>
</evidence>
<comment type="caution">
    <text evidence="3">The sequence shown here is derived from an EMBL/GenBank/DDBJ whole genome shotgun (WGS) entry which is preliminary data.</text>
</comment>
<dbReference type="Gene3D" id="3.40.50.300">
    <property type="entry name" value="P-loop containing nucleotide triphosphate hydrolases"/>
    <property type="match status" value="1"/>
</dbReference>
<name>A0A369WUW3_9GAMM</name>
<organism evidence="3 4">
    <name type="scientific">Motiliproteus coralliicola</name>
    <dbReference type="NCBI Taxonomy" id="2283196"/>
    <lineage>
        <taxon>Bacteria</taxon>
        <taxon>Pseudomonadati</taxon>
        <taxon>Pseudomonadota</taxon>
        <taxon>Gammaproteobacteria</taxon>
        <taxon>Oceanospirillales</taxon>
        <taxon>Oceanospirillaceae</taxon>
        <taxon>Motiliproteus</taxon>
    </lineage>
</organism>
<dbReference type="GO" id="GO:0032153">
    <property type="term" value="C:cell division site"/>
    <property type="evidence" value="ECO:0007669"/>
    <property type="project" value="TreeGrafter"/>
</dbReference>
<reference evidence="3 4" key="1">
    <citation type="submission" date="2018-07" db="EMBL/GenBank/DDBJ databases">
        <title>Motiliproteus coralliicola sp. nov., a bacterium isolated from Coral.</title>
        <authorList>
            <person name="Wang G."/>
        </authorList>
    </citation>
    <scope>NUCLEOTIDE SEQUENCE [LARGE SCALE GENOMIC DNA]</scope>
    <source>
        <strain evidence="3 4">C34</strain>
    </source>
</reference>
<evidence type="ECO:0000313" key="4">
    <source>
        <dbReference type="Proteomes" id="UP000253769"/>
    </source>
</evidence>
<dbReference type="OrthoDB" id="9774491at2"/>
<dbReference type="InterPro" id="IPR027417">
    <property type="entry name" value="P-loop_NTPase"/>
</dbReference>
<dbReference type="PANTHER" id="PTHR12169">
    <property type="entry name" value="ATPASE N2B"/>
    <property type="match status" value="1"/>
</dbReference>
<dbReference type="GO" id="GO:0016887">
    <property type="term" value="F:ATP hydrolysis activity"/>
    <property type="evidence" value="ECO:0007669"/>
    <property type="project" value="InterPro"/>
</dbReference>
<dbReference type="CDD" id="cd00267">
    <property type="entry name" value="ABC_ATPase"/>
    <property type="match status" value="1"/>
</dbReference>
<proteinExistence type="predicted"/>
<keyword evidence="1" id="KW-0547">Nucleotide-binding</keyword>
<accession>A0A369WUW3</accession>
<dbReference type="RefSeq" id="WP_114693912.1">
    <property type="nucleotide sequence ID" value="NZ_QQOH01000001.1"/>
</dbReference>
<dbReference type="AlphaFoldDB" id="A0A369WUW3"/>
<dbReference type="Pfam" id="PF03969">
    <property type="entry name" value="AFG1_ATPase"/>
    <property type="match status" value="2"/>
</dbReference>
<dbReference type="GO" id="GO:0005524">
    <property type="term" value="F:ATP binding"/>
    <property type="evidence" value="ECO:0007669"/>
    <property type="project" value="UniProtKB-KW"/>
</dbReference>
<protein>
    <submittedName>
        <fullName evidence="3">AFG1 family ATPase</fullName>
    </submittedName>
</protein>
<gene>
    <name evidence="3" type="ORF">DV711_01680</name>
</gene>
<dbReference type="GO" id="GO:0051301">
    <property type="term" value="P:cell division"/>
    <property type="evidence" value="ECO:0007669"/>
    <property type="project" value="TreeGrafter"/>
</dbReference>
<dbReference type="GO" id="GO:0005737">
    <property type="term" value="C:cytoplasm"/>
    <property type="evidence" value="ECO:0007669"/>
    <property type="project" value="TreeGrafter"/>
</dbReference>
<dbReference type="PANTHER" id="PTHR12169:SF6">
    <property type="entry name" value="AFG1-LIKE ATPASE"/>
    <property type="match status" value="1"/>
</dbReference>
<dbReference type="NCBIfam" id="NF040713">
    <property type="entry name" value="ZapE"/>
    <property type="match status" value="1"/>
</dbReference>
<evidence type="ECO:0000313" key="3">
    <source>
        <dbReference type="EMBL" id="RDE24326.1"/>
    </source>
</evidence>
<dbReference type="SUPFAM" id="SSF52540">
    <property type="entry name" value="P-loop containing nucleoside triphosphate hydrolases"/>
    <property type="match status" value="1"/>
</dbReference>
<dbReference type="InterPro" id="IPR005654">
    <property type="entry name" value="ATPase_AFG1-like"/>
</dbReference>
<keyword evidence="4" id="KW-1185">Reference proteome</keyword>